<feature type="binding site" evidence="13 15">
    <location>
        <begin position="297"/>
        <end position="299"/>
    </location>
    <ligand>
        <name>NAD(+)</name>
        <dbReference type="ChEBI" id="CHEBI:57540"/>
    </ligand>
</feature>
<feature type="domain" description="CBS" evidence="20">
    <location>
        <begin position="97"/>
        <end position="152"/>
    </location>
</feature>
<evidence type="ECO:0000256" key="18">
    <source>
        <dbReference type="RuleBase" id="RU003927"/>
    </source>
</evidence>
<dbReference type="Pfam" id="PF00478">
    <property type="entry name" value="IMPDH"/>
    <property type="match status" value="1"/>
</dbReference>
<dbReference type="SMART" id="SM00116">
    <property type="entry name" value="CBS"/>
    <property type="match status" value="2"/>
</dbReference>
<evidence type="ECO:0000256" key="17">
    <source>
        <dbReference type="PROSITE-ProRule" id="PRU00703"/>
    </source>
</evidence>
<proteinExistence type="inferred from homology"/>
<evidence type="ECO:0000256" key="13">
    <source>
        <dbReference type="HAMAP-Rule" id="MF_01964"/>
    </source>
</evidence>
<feature type="binding site" evidence="13">
    <location>
        <position position="475"/>
    </location>
    <ligand>
        <name>K(+)</name>
        <dbReference type="ChEBI" id="CHEBI:29103"/>
        <note>ligand shared between two tetrameric partners</note>
    </ligand>
</feature>
<comment type="caution">
    <text evidence="13">Lacks conserved residue(s) required for the propagation of feature annotation.</text>
</comment>
<evidence type="ECO:0000256" key="16">
    <source>
        <dbReference type="PIRSR" id="PIRSR000130-4"/>
    </source>
</evidence>
<dbReference type="Gene3D" id="3.20.20.70">
    <property type="entry name" value="Aldolase class I"/>
    <property type="match status" value="1"/>
</dbReference>
<reference evidence="21 22" key="1">
    <citation type="submission" date="2016-10" db="EMBL/GenBank/DDBJ databases">
        <authorList>
            <person name="Varghese N."/>
        </authorList>
    </citation>
    <scope>NUCLEOTIDE SEQUENCE [LARGE SCALE GENOMIC DNA]</scope>
    <source>
        <strain evidence="21 22">KB11</strain>
    </source>
</reference>
<gene>
    <name evidence="13" type="primary">guaB</name>
    <name evidence="21" type="ORF">BK798_04710</name>
</gene>
<keyword evidence="11 17" id="KW-0129">CBS domain</keyword>
<dbReference type="CDD" id="cd00381">
    <property type="entry name" value="IMPDH"/>
    <property type="match status" value="1"/>
</dbReference>
<dbReference type="GO" id="GO:0006183">
    <property type="term" value="P:GTP biosynthetic process"/>
    <property type="evidence" value="ECO:0007669"/>
    <property type="project" value="TreeGrafter"/>
</dbReference>
<dbReference type="SUPFAM" id="SSF54631">
    <property type="entry name" value="CBS-domain pair"/>
    <property type="match status" value="1"/>
</dbReference>
<evidence type="ECO:0000256" key="2">
    <source>
        <dbReference type="ARBA" id="ARBA00005502"/>
    </source>
</evidence>
<dbReference type="SMART" id="SM01240">
    <property type="entry name" value="IMPDH"/>
    <property type="match status" value="1"/>
</dbReference>
<dbReference type="PROSITE" id="PS00487">
    <property type="entry name" value="IMP_DH_GMP_RED"/>
    <property type="match status" value="1"/>
</dbReference>
<evidence type="ECO:0000256" key="6">
    <source>
        <dbReference type="ARBA" id="ARBA00022749"/>
    </source>
</evidence>
<dbReference type="GO" id="GO:0046872">
    <property type="term" value="F:metal ion binding"/>
    <property type="evidence" value="ECO:0007669"/>
    <property type="project" value="UniProtKB-UniRule"/>
</dbReference>
<feature type="domain" description="CBS" evidence="20">
    <location>
        <begin position="158"/>
        <end position="213"/>
    </location>
</feature>
<keyword evidence="7 13" id="KW-0658">Purine biosynthesis</keyword>
<feature type="binding site" evidence="13">
    <location>
        <position position="302"/>
    </location>
    <ligand>
        <name>IMP</name>
        <dbReference type="ChEBI" id="CHEBI:58053"/>
    </ligand>
</feature>
<dbReference type="NCBIfam" id="TIGR01302">
    <property type="entry name" value="IMP_dehydrog"/>
    <property type="match status" value="1"/>
</dbReference>
<evidence type="ECO:0000256" key="5">
    <source>
        <dbReference type="ARBA" id="ARBA00022737"/>
    </source>
</evidence>
<evidence type="ECO:0000256" key="15">
    <source>
        <dbReference type="PIRSR" id="PIRSR000130-3"/>
    </source>
</evidence>
<dbReference type="InterPro" id="IPR000644">
    <property type="entry name" value="CBS_dom"/>
</dbReference>
<evidence type="ECO:0000256" key="3">
    <source>
        <dbReference type="ARBA" id="ARBA00011881"/>
    </source>
</evidence>
<keyword evidence="5" id="KW-0677">Repeat</keyword>
<evidence type="ECO:0000256" key="1">
    <source>
        <dbReference type="ARBA" id="ARBA00001958"/>
    </source>
</evidence>
<dbReference type="Proteomes" id="UP000232133">
    <property type="component" value="Chromosome"/>
</dbReference>
<feature type="binding site" evidence="13">
    <location>
        <begin position="360"/>
        <end position="361"/>
    </location>
    <ligand>
        <name>IMP</name>
        <dbReference type="ChEBI" id="CHEBI:58053"/>
    </ligand>
</feature>
<comment type="activity regulation">
    <text evidence="13">Mycophenolic acid (MPA) is a non-competitive inhibitor that prevents formation of the closed enzyme conformation by binding to the same site as the amobile flap. In contrast, mizoribine monophosphate (MZP) is a competitive inhibitor that induces the closed conformation. MPA is a potent inhibitor of mammalian IMPDHs but a poor inhibitor of the bacterial enzymes. MZP is a more potent inhibitor of bacterial IMPDH.</text>
</comment>
<dbReference type="InterPro" id="IPR015875">
    <property type="entry name" value="IMP_DH/GMP_Rdtase_CS"/>
</dbReference>
<dbReference type="PANTHER" id="PTHR11911:SF111">
    <property type="entry name" value="INOSINE-5'-MONOPHOSPHATE DEHYDROGENASE"/>
    <property type="match status" value="1"/>
</dbReference>
<dbReference type="PROSITE" id="PS51371">
    <property type="entry name" value="CBS"/>
    <property type="match status" value="2"/>
</dbReference>
<evidence type="ECO:0000256" key="8">
    <source>
        <dbReference type="ARBA" id="ARBA00022958"/>
    </source>
</evidence>
<evidence type="ECO:0000256" key="9">
    <source>
        <dbReference type="ARBA" id="ARBA00023002"/>
    </source>
</evidence>
<dbReference type="FunFam" id="3.20.20.70:FF:000003">
    <property type="entry name" value="GMP reductase"/>
    <property type="match status" value="1"/>
</dbReference>
<dbReference type="InterPro" id="IPR046342">
    <property type="entry name" value="CBS_dom_sf"/>
</dbReference>
<protein>
    <recommendedName>
        <fullName evidence="13 19">Inosine-5'-monophosphate dehydrogenase</fullName>
        <shortName evidence="13">IMP dehydrogenase</shortName>
        <shortName evidence="13">IMPD</shortName>
        <shortName evidence="13">IMPDH</shortName>
        <ecNumber evidence="13 19">1.1.1.205</ecNumber>
    </recommendedName>
</protein>
<dbReference type="HAMAP" id="MF_01964">
    <property type="entry name" value="IMPDH"/>
    <property type="match status" value="1"/>
</dbReference>
<evidence type="ECO:0000256" key="7">
    <source>
        <dbReference type="ARBA" id="ARBA00022755"/>
    </source>
</evidence>
<accession>A0A2H4U6L8</accession>
<dbReference type="SUPFAM" id="SSF51412">
    <property type="entry name" value="Inosine monophosphate dehydrogenase (IMPDH)"/>
    <property type="match status" value="1"/>
</dbReference>
<keyword evidence="4 13" id="KW-0479">Metal-binding</keyword>
<feature type="binding site" description="in other chain" evidence="13 16">
    <location>
        <position position="299"/>
    </location>
    <ligand>
        <name>K(+)</name>
        <dbReference type="ChEBI" id="CHEBI:29103"/>
        <note>ligand shared between two tetrameric partners</note>
    </ligand>
</feature>
<feature type="active site" description="Thioimidate intermediate" evidence="13 14">
    <location>
        <position position="304"/>
    </location>
</feature>
<keyword evidence="6 13" id="KW-0332">GMP biosynthesis</keyword>
<keyword evidence="10 13" id="KW-0520">NAD</keyword>
<dbReference type="Pfam" id="PF00571">
    <property type="entry name" value="CBS"/>
    <property type="match status" value="2"/>
</dbReference>
<dbReference type="InterPro" id="IPR005990">
    <property type="entry name" value="IMP_DH"/>
</dbReference>
<feature type="binding site" evidence="13">
    <location>
        <position position="476"/>
    </location>
    <ligand>
        <name>K(+)</name>
        <dbReference type="ChEBI" id="CHEBI:29103"/>
        <note>ligand shared between two tetrameric partners</note>
    </ligand>
</feature>
<dbReference type="GO" id="GO:0006177">
    <property type="term" value="P:GMP biosynthetic process"/>
    <property type="evidence" value="ECO:0007669"/>
    <property type="project" value="UniProtKB-UniRule"/>
</dbReference>
<comment type="similarity">
    <text evidence="2 13 18">Belongs to the IMPDH/GMPR family.</text>
</comment>
<feature type="binding site" evidence="13">
    <location>
        <position position="474"/>
    </location>
    <ligand>
        <name>K(+)</name>
        <dbReference type="ChEBI" id="CHEBI:29103"/>
        <note>ligand shared between two tetrameric partners</note>
    </ligand>
</feature>
<evidence type="ECO:0000313" key="21">
    <source>
        <dbReference type="EMBL" id="ATZ59768.1"/>
    </source>
</evidence>
<evidence type="ECO:0000256" key="14">
    <source>
        <dbReference type="PIRSR" id="PIRSR000130-1"/>
    </source>
</evidence>
<feature type="binding site" evidence="13">
    <location>
        <position position="420"/>
    </location>
    <ligand>
        <name>IMP</name>
        <dbReference type="ChEBI" id="CHEBI:58053"/>
    </ligand>
</feature>
<comment type="catalytic activity">
    <reaction evidence="12 13 19">
        <text>IMP + NAD(+) + H2O = XMP + NADH + H(+)</text>
        <dbReference type="Rhea" id="RHEA:11708"/>
        <dbReference type="ChEBI" id="CHEBI:15377"/>
        <dbReference type="ChEBI" id="CHEBI:15378"/>
        <dbReference type="ChEBI" id="CHEBI:57464"/>
        <dbReference type="ChEBI" id="CHEBI:57540"/>
        <dbReference type="ChEBI" id="CHEBI:57945"/>
        <dbReference type="ChEBI" id="CHEBI:58053"/>
        <dbReference type="EC" id="1.1.1.205"/>
    </reaction>
</comment>
<feature type="binding site" description="in other chain" evidence="13 16">
    <location>
        <position position="304"/>
    </location>
    <ligand>
        <name>K(+)</name>
        <dbReference type="ChEBI" id="CHEBI:29103"/>
        <note>ligand shared between two tetrameric partners</note>
    </ligand>
</feature>
<feature type="binding site" evidence="13">
    <location>
        <begin position="337"/>
        <end position="339"/>
    </location>
    <ligand>
        <name>IMP</name>
        <dbReference type="ChEBI" id="CHEBI:58053"/>
    </ligand>
</feature>
<evidence type="ECO:0000256" key="4">
    <source>
        <dbReference type="ARBA" id="ARBA00022723"/>
    </source>
</evidence>
<sequence>MFSKKVQEAKVAYTFDDFLLTPNASYVEPKDIDTKIKLGKDIKLNIPILSAAMDTVTESDLAIAMAQEGGVGVIHRNITQEKQVEEVKKVKSAEDLTIRDVITITPDSTIADVQAKMNDELISGLPVVDNDEIIGIISKRDIRPVLKKGVDKTVKDIMTSDVVTVEEPITAEEALNIAYENKVERLPVLRDGKLVGIITIKDILNQAQYPNAARDKDGNYLVAAASGPFDLDRAMALDQAGADIISIDCAHAHNMNVVKFTETIKDNIDADLCVGNIATAEAAEDLASMGVDGLKVGIGPGSMCTTRIVAGVGVPQLTAISEVADVAREYGIPVIADGGIRYSGDIAKAIGAGADAVMLGNLLAASYEAPGEIVVMNGKQYKKYRGMGSMGAMTSEYDGGADRYFQGSKSKMNHTKYVPEGIEGAVPYRGTVNEILFQLVGGLKSSMGYCGAKDIAAMQEKARFVRITSSGIKESHPHDLLITNESPNYPTLD</sequence>
<dbReference type="CDD" id="cd04601">
    <property type="entry name" value="CBS_pair_IMPDH"/>
    <property type="match status" value="1"/>
</dbReference>
<feature type="binding site" evidence="15">
    <location>
        <begin position="248"/>
        <end position="250"/>
    </location>
    <ligand>
        <name>NAD(+)</name>
        <dbReference type="ChEBI" id="CHEBI:57540"/>
    </ligand>
</feature>
<organism evidence="21 22">
    <name type="scientific">Methanobrevibacter smithii</name>
    <dbReference type="NCBI Taxonomy" id="2173"/>
    <lineage>
        <taxon>Archaea</taxon>
        <taxon>Methanobacteriati</taxon>
        <taxon>Methanobacteriota</taxon>
        <taxon>Methanomada group</taxon>
        <taxon>Methanobacteria</taxon>
        <taxon>Methanobacteriales</taxon>
        <taxon>Methanobacteriaceae</taxon>
        <taxon>Methanobrevibacter</taxon>
    </lineage>
</organism>
<dbReference type="EMBL" id="CP017803">
    <property type="protein sequence ID" value="ATZ59768.1"/>
    <property type="molecule type" value="Genomic_DNA"/>
</dbReference>
<dbReference type="RefSeq" id="WP_100815493.1">
    <property type="nucleotide sequence ID" value="NZ_CP017803.1"/>
</dbReference>
<dbReference type="UniPathway" id="UPA00601">
    <property type="reaction ID" value="UER00295"/>
</dbReference>
<evidence type="ECO:0000256" key="19">
    <source>
        <dbReference type="RuleBase" id="RU003928"/>
    </source>
</evidence>
<feature type="binding site" description="in other chain" evidence="13 16">
    <location>
        <position position="301"/>
    </location>
    <ligand>
        <name>K(+)</name>
        <dbReference type="ChEBI" id="CHEBI:29103"/>
        <note>ligand shared between two tetrameric partners</note>
    </ligand>
</feature>
<feature type="active site" description="Proton acceptor" evidence="13 14">
    <location>
        <position position="403"/>
    </location>
</feature>
<evidence type="ECO:0000313" key="22">
    <source>
        <dbReference type="Proteomes" id="UP000232133"/>
    </source>
</evidence>
<dbReference type="EC" id="1.1.1.205" evidence="13 19"/>
<dbReference type="InterPro" id="IPR013785">
    <property type="entry name" value="Aldolase_TIM"/>
</dbReference>
<evidence type="ECO:0000259" key="20">
    <source>
        <dbReference type="PROSITE" id="PS51371"/>
    </source>
</evidence>
<comment type="function">
    <text evidence="13">Catalyzes the conversion of inosine 5'-phosphate (IMP) to xanthosine 5'-phosphate (XMP), the first committed and rate-limiting step in the de novo synthesis of guanine nucleotides, and therefore plays an important role in the regulation of cell growth.</text>
</comment>
<dbReference type="InterPro" id="IPR001093">
    <property type="entry name" value="IMP_DH_GMPRt"/>
</dbReference>
<keyword evidence="8 13" id="KW-0630">Potassium</keyword>
<dbReference type="PIRSF" id="PIRSF000130">
    <property type="entry name" value="IMPDH"/>
    <property type="match status" value="1"/>
</dbReference>
<comment type="cofactor">
    <cofactor evidence="1 13">
        <name>K(+)</name>
        <dbReference type="ChEBI" id="CHEBI:29103"/>
    </cofactor>
</comment>
<comment type="pathway">
    <text evidence="13 19">Purine metabolism; XMP biosynthesis via de novo pathway; XMP from IMP: step 1/1.</text>
</comment>
<dbReference type="GO" id="GO:0003938">
    <property type="term" value="F:IMP dehydrogenase activity"/>
    <property type="evidence" value="ECO:0007669"/>
    <property type="project" value="UniProtKB-UniRule"/>
</dbReference>
<name>A0A2H4U6L8_METSM</name>
<feature type="binding site" evidence="13">
    <location>
        <begin position="384"/>
        <end position="388"/>
    </location>
    <ligand>
        <name>IMP</name>
        <dbReference type="ChEBI" id="CHEBI:58053"/>
    </ligand>
</feature>
<comment type="subunit">
    <text evidence="3 13">Homotetramer.</text>
</comment>
<dbReference type="GeneID" id="35118654"/>
<dbReference type="PANTHER" id="PTHR11911">
    <property type="entry name" value="INOSINE-5-MONOPHOSPHATE DEHYDROGENASE RELATED"/>
    <property type="match status" value="1"/>
</dbReference>
<evidence type="ECO:0000256" key="11">
    <source>
        <dbReference type="ARBA" id="ARBA00023122"/>
    </source>
</evidence>
<evidence type="ECO:0000256" key="10">
    <source>
        <dbReference type="ARBA" id="ARBA00023027"/>
    </source>
</evidence>
<dbReference type="AlphaFoldDB" id="A0A2H4U6L8"/>
<feature type="binding site" evidence="13">
    <location>
        <position position="248"/>
    </location>
    <ligand>
        <name>NAD(+)</name>
        <dbReference type="ChEBI" id="CHEBI:57540"/>
    </ligand>
</feature>
<keyword evidence="9 13" id="KW-0560">Oxidoreductase</keyword>
<evidence type="ECO:0000256" key="12">
    <source>
        <dbReference type="ARBA" id="ARBA00048028"/>
    </source>
</evidence>
<dbReference type="GO" id="GO:0000166">
    <property type="term" value="F:nucleotide binding"/>
    <property type="evidence" value="ECO:0007669"/>
    <property type="project" value="UniProtKB-UniRule"/>
</dbReference>